<dbReference type="AlphaFoldDB" id="A0A371HQ60"/>
<reference evidence="1" key="1">
    <citation type="submission" date="2018-05" db="EMBL/GenBank/DDBJ databases">
        <title>Draft genome of Mucuna pruriens seed.</title>
        <authorList>
            <person name="Nnadi N.E."/>
            <person name="Vos R."/>
            <person name="Hasami M.H."/>
            <person name="Devisetty U.K."/>
            <person name="Aguiy J.C."/>
        </authorList>
    </citation>
    <scope>NUCLEOTIDE SEQUENCE [LARGE SCALE GENOMIC DNA]</scope>
    <source>
        <strain evidence="1">JCA_2017</strain>
    </source>
</reference>
<name>A0A371HQ60_MUCPR</name>
<dbReference type="InterPro" id="IPR036397">
    <property type="entry name" value="RNaseH_sf"/>
</dbReference>
<protein>
    <recommendedName>
        <fullName evidence="3">Integrase catalytic domain-containing protein</fullName>
    </recommendedName>
</protein>
<dbReference type="EMBL" id="QJKJ01001979">
    <property type="protein sequence ID" value="RDY04929.1"/>
    <property type="molecule type" value="Genomic_DNA"/>
</dbReference>
<proteinExistence type="predicted"/>
<dbReference type="Gene3D" id="3.30.420.10">
    <property type="entry name" value="Ribonuclease H-like superfamily/Ribonuclease H"/>
    <property type="match status" value="1"/>
</dbReference>
<dbReference type="GO" id="GO:0003676">
    <property type="term" value="F:nucleic acid binding"/>
    <property type="evidence" value="ECO:0007669"/>
    <property type="project" value="InterPro"/>
</dbReference>
<accession>A0A371HQ60</accession>
<feature type="non-terminal residue" evidence="1">
    <location>
        <position position="1"/>
    </location>
</feature>
<comment type="caution">
    <text evidence="1">The sequence shown here is derived from an EMBL/GenBank/DDBJ whole genome shotgun (WGS) entry which is preliminary data.</text>
</comment>
<dbReference type="SUPFAM" id="SSF53098">
    <property type="entry name" value="Ribonuclease H-like"/>
    <property type="match status" value="1"/>
</dbReference>
<gene>
    <name evidence="1" type="ORF">CR513_11289</name>
</gene>
<keyword evidence="2" id="KW-1185">Reference proteome</keyword>
<dbReference type="OrthoDB" id="1432876at2759"/>
<dbReference type="InterPro" id="IPR012337">
    <property type="entry name" value="RNaseH-like_sf"/>
</dbReference>
<evidence type="ECO:0000313" key="2">
    <source>
        <dbReference type="Proteomes" id="UP000257109"/>
    </source>
</evidence>
<dbReference type="PANTHER" id="PTHR48475:SF1">
    <property type="entry name" value="RNASE H TYPE-1 DOMAIN-CONTAINING PROTEIN"/>
    <property type="match status" value="1"/>
</dbReference>
<evidence type="ECO:0000313" key="1">
    <source>
        <dbReference type="EMBL" id="RDY04929.1"/>
    </source>
</evidence>
<sequence length="275" mass="32092">MLIRDDFLDEQLLQMDKITPWFANMCNFIVASKFPPEASRLYKEKIESDVKYYIWDDSYLWRLYRDQVIHRSNRSSTFVIQHLEAATMEQLRQLRKWLTVGSTGPPFSKMPINLSPPMNNVREQGWPLAEGMKCLSNQLCFVKSLMYGVLTLWGHSSWVEAATIKTNNAKVVVDFLKSNIFCRFSVSKALISNQYGVVHRVATAYHPQTNSQAKVFSREIKKILQKMANPSRKDWIRLLEDALWVHRIAYWTPLGMSPYQIVFSKSCHLPIEIEH</sequence>
<dbReference type="PANTHER" id="PTHR48475">
    <property type="entry name" value="RIBONUCLEASE H"/>
    <property type="match status" value="1"/>
</dbReference>
<organism evidence="1 2">
    <name type="scientific">Mucuna pruriens</name>
    <name type="common">Velvet bean</name>
    <name type="synonym">Dolichos pruriens</name>
    <dbReference type="NCBI Taxonomy" id="157652"/>
    <lineage>
        <taxon>Eukaryota</taxon>
        <taxon>Viridiplantae</taxon>
        <taxon>Streptophyta</taxon>
        <taxon>Embryophyta</taxon>
        <taxon>Tracheophyta</taxon>
        <taxon>Spermatophyta</taxon>
        <taxon>Magnoliopsida</taxon>
        <taxon>eudicotyledons</taxon>
        <taxon>Gunneridae</taxon>
        <taxon>Pentapetalae</taxon>
        <taxon>rosids</taxon>
        <taxon>fabids</taxon>
        <taxon>Fabales</taxon>
        <taxon>Fabaceae</taxon>
        <taxon>Papilionoideae</taxon>
        <taxon>50 kb inversion clade</taxon>
        <taxon>NPAAA clade</taxon>
        <taxon>indigoferoid/millettioid clade</taxon>
        <taxon>Phaseoleae</taxon>
        <taxon>Mucuna</taxon>
    </lineage>
</organism>
<dbReference type="Proteomes" id="UP000257109">
    <property type="component" value="Unassembled WGS sequence"/>
</dbReference>
<evidence type="ECO:0008006" key="3">
    <source>
        <dbReference type="Google" id="ProtNLM"/>
    </source>
</evidence>